<evidence type="ECO:0000256" key="2">
    <source>
        <dbReference type="PROSITE-ProRule" id="PRU00169"/>
    </source>
</evidence>
<dbReference type="RefSeq" id="WP_419194417.1">
    <property type="nucleotide sequence ID" value="NZ_SJPJ01000001.1"/>
</dbReference>
<dbReference type="Proteomes" id="UP000315010">
    <property type="component" value="Unassembled WGS sequence"/>
</dbReference>
<reference evidence="4 5" key="1">
    <citation type="submission" date="2019-02" db="EMBL/GenBank/DDBJ databases">
        <title>Deep-cultivation of Planctomycetes and their phenomic and genomic characterization uncovers novel biology.</title>
        <authorList>
            <person name="Wiegand S."/>
            <person name="Jogler M."/>
            <person name="Boedeker C."/>
            <person name="Pinto D."/>
            <person name="Vollmers J."/>
            <person name="Rivas-Marin E."/>
            <person name="Kohn T."/>
            <person name="Peeters S.H."/>
            <person name="Heuer A."/>
            <person name="Rast P."/>
            <person name="Oberbeckmann S."/>
            <person name="Bunk B."/>
            <person name="Jeske O."/>
            <person name="Meyerdierks A."/>
            <person name="Storesund J.E."/>
            <person name="Kallscheuer N."/>
            <person name="Luecker S."/>
            <person name="Lage O.M."/>
            <person name="Pohl T."/>
            <person name="Merkel B.J."/>
            <person name="Hornburger P."/>
            <person name="Mueller R.-W."/>
            <person name="Bruemmer F."/>
            <person name="Labrenz M."/>
            <person name="Spormann A.M."/>
            <person name="Op Den Camp H."/>
            <person name="Overmann J."/>
            <person name="Amann R."/>
            <person name="Jetten M.S.M."/>
            <person name="Mascher T."/>
            <person name="Medema M.H."/>
            <person name="Devos D.P."/>
            <person name="Kaster A.-K."/>
            <person name="Ovreas L."/>
            <person name="Rohde M."/>
            <person name="Galperin M.Y."/>
            <person name="Jogler C."/>
        </authorList>
    </citation>
    <scope>NUCLEOTIDE SEQUENCE [LARGE SCALE GENOMIC DNA]</scope>
    <source>
        <strain evidence="4 5">CA13</strain>
    </source>
</reference>
<evidence type="ECO:0000313" key="5">
    <source>
        <dbReference type="Proteomes" id="UP000315010"/>
    </source>
</evidence>
<feature type="domain" description="Response regulatory" evidence="3">
    <location>
        <begin position="5"/>
        <end position="119"/>
    </location>
</feature>
<dbReference type="SMART" id="SM00448">
    <property type="entry name" value="REC"/>
    <property type="match status" value="1"/>
</dbReference>
<dbReference type="CDD" id="cd00156">
    <property type="entry name" value="REC"/>
    <property type="match status" value="1"/>
</dbReference>
<dbReference type="PANTHER" id="PTHR44591:SF23">
    <property type="entry name" value="CHEY SUBFAMILY"/>
    <property type="match status" value="1"/>
</dbReference>
<dbReference type="PANTHER" id="PTHR44591">
    <property type="entry name" value="STRESS RESPONSE REGULATOR PROTEIN 1"/>
    <property type="match status" value="1"/>
</dbReference>
<proteinExistence type="predicted"/>
<dbReference type="Pfam" id="PF00072">
    <property type="entry name" value="Response_reg"/>
    <property type="match status" value="1"/>
</dbReference>
<dbReference type="SUPFAM" id="SSF52172">
    <property type="entry name" value="CheY-like"/>
    <property type="match status" value="1"/>
</dbReference>
<dbReference type="GO" id="GO:0000160">
    <property type="term" value="P:phosphorelay signal transduction system"/>
    <property type="evidence" value="ECO:0007669"/>
    <property type="project" value="InterPro"/>
</dbReference>
<dbReference type="InterPro" id="IPR011006">
    <property type="entry name" value="CheY-like_superfamily"/>
</dbReference>
<gene>
    <name evidence="4" type="primary">mprA_1</name>
    <name evidence="4" type="ORF">CA13_34170</name>
</gene>
<dbReference type="Gene3D" id="3.40.50.2300">
    <property type="match status" value="1"/>
</dbReference>
<dbReference type="InterPro" id="IPR050595">
    <property type="entry name" value="Bact_response_regulator"/>
</dbReference>
<dbReference type="InterPro" id="IPR001789">
    <property type="entry name" value="Sig_transdc_resp-reg_receiver"/>
</dbReference>
<dbReference type="PROSITE" id="PS50110">
    <property type="entry name" value="RESPONSE_REGULATORY"/>
    <property type="match status" value="1"/>
</dbReference>
<dbReference type="AlphaFoldDB" id="A0A5C5Z3K5"/>
<evidence type="ECO:0000256" key="1">
    <source>
        <dbReference type="ARBA" id="ARBA00022553"/>
    </source>
</evidence>
<keyword evidence="5" id="KW-1185">Reference proteome</keyword>
<sequence length="129" mass="14663">MIVPNLLVIDDDTAFRQVVCEGLSRRGFEVEEAVDGHQALEVIRNKQFHLALVDVHMPRVTGLELLRQLPETPNRPACVLMSAKLDEAIRREAELMKAYRVLSKPIRLAALCDVVRAALLEFYDWRPTA</sequence>
<dbReference type="EMBL" id="SJPJ01000001">
    <property type="protein sequence ID" value="TWT81962.1"/>
    <property type="molecule type" value="Genomic_DNA"/>
</dbReference>
<name>A0A5C5Z3K5_9BACT</name>
<evidence type="ECO:0000259" key="3">
    <source>
        <dbReference type="PROSITE" id="PS50110"/>
    </source>
</evidence>
<evidence type="ECO:0000313" key="4">
    <source>
        <dbReference type="EMBL" id="TWT81962.1"/>
    </source>
</evidence>
<organism evidence="4 5">
    <name type="scientific">Novipirellula herctigrandis</name>
    <dbReference type="NCBI Taxonomy" id="2527986"/>
    <lineage>
        <taxon>Bacteria</taxon>
        <taxon>Pseudomonadati</taxon>
        <taxon>Planctomycetota</taxon>
        <taxon>Planctomycetia</taxon>
        <taxon>Pirellulales</taxon>
        <taxon>Pirellulaceae</taxon>
        <taxon>Novipirellula</taxon>
    </lineage>
</organism>
<comment type="caution">
    <text evidence="4">The sequence shown here is derived from an EMBL/GenBank/DDBJ whole genome shotgun (WGS) entry which is preliminary data.</text>
</comment>
<protein>
    <submittedName>
        <fullName evidence="4">Response regulator MprA</fullName>
    </submittedName>
</protein>
<keyword evidence="1 2" id="KW-0597">Phosphoprotein</keyword>
<accession>A0A5C5Z3K5</accession>
<feature type="modified residue" description="4-aspartylphosphate" evidence="2">
    <location>
        <position position="54"/>
    </location>
</feature>